<dbReference type="STRING" id="435880.SAMN04487988_105122"/>
<dbReference type="SUPFAM" id="SSF53822">
    <property type="entry name" value="Periplasmic binding protein-like I"/>
    <property type="match status" value="1"/>
</dbReference>
<organism evidence="1 2">
    <name type="scientific">Algoriphagus hitonicola</name>
    <dbReference type="NCBI Taxonomy" id="435880"/>
    <lineage>
        <taxon>Bacteria</taxon>
        <taxon>Pseudomonadati</taxon>
        <taxon>Bacteroidota</taxon>
        <taxon>Cytophagia</taxon>
        <taxon>Cytophagales</taxon>
        <taxon>Cyclobacteriaceae</taxon>
        <taxon>Algoriphagus</taxon>
    </lineage>
</organism>
<name>A0A1I2SY76_9BACT</name>
<evidence type="ECO:0000313" key="1">
    <source>
        <dbReference type="EMBL" id="SFG57563.1"/>
    </source>
</evidence>
<dbReference type="InterPro" id="IPR028082">
    <property type="entry name" value="Peripla_BP_I"/>
</dbReference>
<protein>
    <recommendedName>
        <fullName evidence="3">ABC-type branched-chain amino acid transport system, substrate-binding protein</fullName>
    </recommendedName>
</protein>
<accession>A0A1I2SY76</accession>
<dbReference type="Proteomes" id="UP000199642">
    <property type="component" value="Unassembled WGS sequence"/>
</dbReference>
<reference evidence="2" key="1">
    <citation type="submission" date="2016-10" db="EMBL/GenBank/DDBJ databases">
        <authorList>
            <person name="Varghese N."/>
            <person name="Submissions S."/>
        </authorList>
    </citation>
    <scope>NUCLEOTIDE SEQUENCE [LARGE SCALE GENOMIC DNA]</scope>
    <source>
        <strain evidence="2">DSM 19315</strain>
    </source>
</reference>
<dbReference type="AlphaFoldDB" id="A0A1I2SY76"/>
<evidence type="ECO:0008006" key="3">
    <source>
        <dbReference type="Google" id="ProtNLM"/>
    </source>
</evidence>
<dbReference type="EMBL" id="FOPC01000005">
    <property type="protein sequence ID" value="SFG57563.1"/>
    <property type="molecule type" value="Genomic_DNA"/>
</dbReference>
<keyword evidence="2" id="KW-1185">Reference proteome</keyword>
<evidence type="ECO:0000313" key="2">
    <source>
        <dbReference type="Proteomes" id="UP000199642"/>
    </source>
</evidence>
<sequence>MKNIGLLLPKSSTHPDIGYDFFFGLKAFFSFQTDSNPVFHTANIGFGIDDDLLYSETERMFLEKNADVLVVFADHPKVDKIFPLAAQFGRTIIVLNSGAKYPVDWQAPDFVLFLTLGEMLSAKLAAKKSINLTGIIEGINTTNFYDGGYGIGDGFYLGQESAGGKVVFNFIGKHLEADFDPQPLVDYLSENQGKFLIFSIYTGKILPLFLKAIKGFGSKVTLVCSQAMIQEIVAKEHLQGMSLPEIFAFSSLNPEWKNQGFQPINEYIKNEVKRDVSPFSYLGWDAGEVIMRLSSKINYTWPEKVKQLEDKTIKGSRGNLKFHSKTGHFIGDQYQVRLRDRKLEVSKIELNEVFEEWEKFIETRSQPPQVGWFNTYLCS</sequence>
<dbReference type="Gene3D" id="3.40.50.2300">
    <property type="match status" value="2"/>
</dbReference>
<gene>
    <name evidence="1" type="ORF">SAMN04487988_105122</name>
</gene>
<proteinExistence type="predicted"/>